<evidence type="ECO:0000259" key="3">
    <source>
        <dbReference type="PROSITE" id="PS51186"/>
    </source>
</evidence>
<dbReference type="PANTHER" id="PTHR10545">
    <property type="entry name" value="DIAMINE N-ACETYLTRANSFERASE"/>
    <property type="match status" value="1"/>
</dbReference>
<dbReference type="InterPro" id="IPR000182">
    <property type="entry name" value="GNAT_dom"/>
</dbReference>
<dbReference type="Gene3D" id="3.40.630.30">
    <property type="match status" value="1"/>
</dbReference>
<gene>
    <name evidence="4" type="ORF">WAT24_00875</name>
</gene>
<dbReference type="SUPFAM" id="SSF55729">
    <property type="entry name" value="Acyl-CoA N-acyltransferases (Nat)"/>
    <property type="match status" value="1"/>
</dbReference>
<keyword evidence="2" id="KW-0012">Acyltransferase</keyword>
<dbReference type="PROSITE" id="PS51186">
    <property type="entry name" value="GNAT"/>
    <property type="match status" value="1"/>
</dbReference>
<keyword evidence="1" id="KW-0808">Transferase</keyword>
<evidence type="ECO:0000256" key="2">
    <source>
        <dbReference type="ARBA" id="ARBA00023315"/>
    </source>
</evidence>
<dbReference type="Proteomes" id="UP001381174">
    <property type="component" value="Unassembled WGS sequence"/>
</dbReference>
<accession>A0ABU8J7U4</accession>
<reference evidence="4 5" key="1">
    <citation type="journal article" date="2014" name="Int. J. Syst. Evol. Microbiol.">
        <title>Fulvimonas yonginensis sp. nov., isolated from greenhouse soil, and emended description of the genus Fulvimonas.</title>
        <authorList>
            <person name="Ahn J.H."/>
            <person name="Kim S.J."/>
            <person name="Weon H.Y."/>
            <person name="Hong S.B."/>
            <person name="Seok S.J."/>
            <person name="Kwon S.W."/>
        </authorList>
    </citation>
    <scope>NUCLEOTIDE SEQUENCE [LARGE SCALE GENOMIC DNA]</scope>
    <source>
        <strain evidence="4 5">KACC 16952</strain>
    </source>
</reference>
<dbReference type="PANTHER" id="PTHR10545:SF29">
    <property type="entry name" value="GH14572P-RELATED"/>
    <property type="match status" value="1"/>
</dbReference>
<keyword evidence="5" id="KW-1185">Reference proteome</keyword>
<dbReference type="Pfam" id="PF00583">
    <property type="entry name" value="Acetyltransf_1"/>
    <property type="match status" value="1"/>
</dbReference>
<organism evidence="4 5">
    <name type="scientific">Fulvimonas yonginensis</name>
    <dbReference type="NCBI Taxonomy" id="1495200"/>
    <lineage>
        <taxon>Bacteria</taxon>
        <taxon>Pseudomonadati</taxon>
        <taxon>Pseudomonadota</taxon>
        <taxon>Gammaproteobacteria</taxon>
        <taxon>Lysobacterales</taxon>
        <taxon>Rhodanobacteraceae</taxon>
        <taxon>Fulvimonas</taxon>
    </lineage>
</organism>
<feature type="domain" description="N-acetyltransferase" evidence="3">
    <location>
        <begin position="5"/>
        <end position="156"/>
    </location>
</feature>
<evidence type="ECO:0000313" key="4">
    <source>
        <dbReference type="EMBL" id="MEI7035304.1"/>
    </source>
</evidence>
<dbReference type="RefSeq" id="WP_336805919.1">
    <property type="nucleotide sequence ID" value="NZ_JBBBNY010000001.1"/>
</dbReference>
<evidence type="ECO:0000256" key="1">
    <source>
        <dbReference type="ARBA" id="ARBA00022679"/>
    </source>
</evidence>
<comment type="caution">
    <text evidence="4">The sequence shown here is derived from an EMBL/GenBank/DDBJ whole genome shotgun (WGS) entry which is preliminary data.</text>
</comment>
<name>A0ABU8J7U4_9GAMM</name>
<dbReference type="EMBL" id="JBBBNY010000001">
    <property type="protein sequence ID" value="MEI7035304.1"/>
    <property type="molecule type" value="Genomic_DNA"/>
</dbReference>
<dbReference type="InterPro" id="IPR051016">
    <property type="entry name" value="Diverse_Substrate_AcTransf"/>
</dbReference>
<evidence type="ECO:0000313" key="5">
    <source>
        <dbReference type="Proteomes" id="UP001381174"/>
    </source>
</evidence>
<dbReference type="InterPro" id="IPR016181">
    <property type="entry name" value="Acyl_CoA_acyltransferase"/>
</dbReference>
<proteinExistence type="predicted"/>
<sequence>MDAPATVRRARGADVPRLVPLIVEHAAFEDLPHRLAGRAEALAAALEATPPRLHAWLAECACDAIGYATASIDFSTLDAAPYLHMDCLFMRESWRGRSIGLHLWQTVRAFAEGCGCAAVQWQTPEWNEAAARFYLRLGARERRKRRYAFALEAAAAGGA</sequence>
<protein>
    <submittedName>
        <fullName evidence="4">GNAT family N-acetyltransferase</fullName>
    </submittedName>
</protein>